<sequence>MALTTSTATAAVRAAADTTYFNFGPLTTLFVPATYCWNTCWVPGDTSSVKYRSVCTVYDGLCYPTGGCMPTAESASPYATWSYGGYFSPGLVCPHAWTTIASFTSGMSEDGSGAQDIVSRLSDGETAAYCCPSGFDIHLERPDDTADWAQSVTPPCCISSTTTGSFSYFSCDYQKSGGQGSGFSLGSTTLNIRTTIMTESASIDDNGNTQTWTTTLDTYTEIPTVFDTAYSVVPAVLLLWRSEDRASSVASVVVTTSVVVTSILVQSPPIVTAVSNTPVGTTVTARVTETVGPATMEGTPGDDDWYLPLSRGAFAGVIVTSVVVFAVAATALAWFLCTRRKRKGVGAEAETSAVGMGDAAGAEEVKETQPTPTPTPNLPSGPDAVSPLTPPPPPPQPPELSTERGDHEAYELHAGHVSEVSAGGSEVRHVQW</sequence>
<dbReference type="EMBL" id="MU839828">
    <property type="protein sequence ID" value="KAK1759873.1"/>
    <property type="molecule type" value="Genomic_DNA"/>
</dbReference>
<feature type="compositionally biased region" description="Pro residues" evidence="1">
    <location>
        <begin position="388"/>
        <end position="398"/>
    </location>
</feature>
<dbReference type="Proteomes" id="UP001239445">
    <property type="component" value="Unassembled WGS sequence"/>
</dbReference>
<evidence type="ECO:0000313" key="4">
    <source>
        <dbReference type="Proteomes" id="UP001239445"/>
    </source>
</evidence>
<evidence type="ECO:0000256" key="2">
    <source>
        <dbReference type="SAM" id="Phobius"/>
    </source>
</evidence>
<keyword evidence="2" id="KW-0812">Transmembrane</keyword>
<proteinExistence type="predicted"/>
<accession>A0AAJ0BME0</accession>
<gene>
    <name evidence="3" type="ORF">QBC47DRAFT_398674</name>
</gene>
<feature type="region of interest" description="Disordered" evidence="1">
    <location>
        <begin position="346"/>
        <end position="432"/>
    </location>
</feature>
<feature type="compositionally biased region" description="Basic and acidic residues" evidence="1">
    <location>
        <begin position="401"/>
        <end position="416"/>
    </location>
</feature>
<dbReference type="AlphaFoldDB" id="A0AAJ0BME0"/>
<name>A0AAJ0BME0_9PEZI</name>
<protein>
    <submittedName>
        <fullName evidence="3">Uncharacterized protein</fullName>
    </submittedName>
</protein>
<feature type="transmembrane region" description="Helical" evidence="2">
    <location>
        <begin position="313"/>
        <end position="336"/>
    </location>
</feature>
<evidence type="ECO:0000313" key="3">
    <source>
        <dbReference type="EMBL" id="KAK1759873.1"/>
    </source>
</evidence>
<reference evidence="3" key="1">
    <citation type="submission" date="2023-06" db="EMBL/GenBank/DDBJ databases">
        <title>Genome-scale phylogeny and comparative genomics of the fungal order Sordariales.</title>
        <authorList>
            <consortium name="Lawrence Berkeley National Laboratory"/>
            <person name="Hensen N."/>
            <person name="Bonometti L."/>
            <person name="Westerberg I."/>
            <person name="Brannstrom I.O."/>
            <person name="Guillou S."/>
            <person name="Cros-Aarteil S."/>
            <person name="Calhoun S."/>
            <person name="Haridas S."/>
            <person name="Kuo A."/>
            <person name="Mondo S."/>
            <person name="Pangilinan J."/>
            <person name="Riley R."/>
            <person name="Labutti K."/>
            <person name="Andreopoulos B."/>
            <person name="Lipzen A."/>
            <person name="Chen C."/>
            <person name="Yanf M."/>
            <person name="Daum C."/>
            <person name="Ng V."/>
            <person name="Clum A."/>
            <person name="Steindorff A."/>
            <person name="Ohm R."/>
            <person name="Martin F."/>
            <person name="Silar P."/>
            <person name="Natvig D."/>
            <person name="Lalanne C."/>
            <person name="Gautier V."/>
            <person name="Ament-Velasquez S.L."/>
            <person name="Kruys A."/>
            <person name="Hutchinson M.I."/>
            <person name="Powell A.J."/>
            <person name="Barry K."/>
            <person name="Miller A.N."/>
            <person name="Grigoriev I.V."/>
            <person name="Debuchy R."/>
            <person name="Gladieux P."/>
            <person name="Thoren M.H."/>
            <person name="Johannesson H."/>
        </authorList>
    </citation>
    <scope>NUCLEOTIDE SEQUENCE</scope>
    <source>
        <strain evidence="3">PSN4</strain>
    </source>
</reference>
<organism evidence="3 4">
    <name type="scientific">Echria macrotheca</name>
    <dbReference type="NCBI Taxonomy" id="438768"/>
    <lineage>
        <taxon>Eukaryota</taxon>
        <taxon>Fungi</taxon>
        <taxon>Dikarya</taxon>
        <taxon>Ascomycota</taxon>
        <taxon>Pezizomycotina</taxon>
        <taxon>Sordariomycetes</taxon>
        <taxon>Sordariomycetidae</taxon>
        <taxon>Sordariales</taxon>
        <taxon>Schizotheciaceae</taxon>
        <taxon>Echria</taxon>
    </lineage>
</organism>
<evidence type="ECO:0000256" key="1">
    <source>
        <dbReference type="SAM" id="MobiDB-lite"/>
    </source>
</evidence>
<keyword evidence="4" id="KW-1185">Reference proteome</keyword>
<keyword evidence="2" id="KW-0472">Membrane</keyword>
<comment type="caution">
    <text evidence="3">The sequence shown here is derived from an EMBL/GenBank/DDBJ whole genome shotgun (WGS) entry which is preliminary data.</text>
</comment>
<keyword evidence="2" id="KW-1133">Transmembrane helix</keyword>